<dbReference type="EMBL" id="HBIZ01007279">
    <property type="protein sequence ID" value="CAE0751591.1"/>
    <property type="molecule type" value="Transcribed_RNA"/>
</dbReference>
<dbReference type="AlphaFoldDB" id="A0A6S9RVH0"/>
<accession>A0A6S9RVH0</accession>
<sequence length="105" mass="12093">MQAFIHACELACGIARERAHSNAHLEGDEWERMSYRSASRVTGRHAPLNVKESRYVAHAGRRESNLRNGRRPLERKRCEADHRCWRASSMVLEGVRPPIELMPCL</sequence>
<organism evidence="1">
    <name type="scientific">Chrysotila carterae</name>
    <name type="common">Marine alga</name>
    <name type="synonym">Syracosphaera carterae</name>
    <dbReference type="NCBI Taxonomy" id="13221"/>
    <lineage>
        <taxon>Eukaryota</taxon>
        <taxon>Haptista</taxon>
        <taxon>Haptophyta</taxon>
        <taxon>Prymnesiophyceae</taxon>
        <taxon>Isochrysidales</taxon>
        <taxon>Isochrysidaceae</taxon>
        <taxon>Chrysotila</taxon>
    </lineage>
</organism>
<dbReference type="EMBL" id="HBIZ01007280">
    <property type="protein sequence ID" value="CAE0751592.1"/>
    <property type="molecule type" value="Transcribed_RNA"/>
</dbReference>
<gene>
    <name evidence="1" type="ORF">PCAR00345_LOCUS4176</name>
    <name evidence="2" type="ORF">PCAR00345_LOCUS4177</name>
</gene>
<protein>
    <submittedName>
        <fullName evidence="1">Uncharacterized protein</fullName>
    </submittedName>
</protein>
<proteinExistence type="predicted"/>
<name>A0A6S9RVH0_CHRCT</name>
<evidence type="ECO:0000313" key="1">
    <source>
        <dbReference type="EMBL" id="CAE0751591.1"/>
    </source>
</evidence>
<reference evidence="1" key="1">
    <citation type="submission" date="2021-01" db="EMBL/GenBank/DDBJ databases">
        <authorList>
            <person name="Corre E."/>
            <person name="Pelletier E."/>
            <person name="Niang G."/>
            <person name="Scheremetjew M."/>
            <person name="Finn R."/>
            <person name="Kale V."/>
            <person name="Holt S."/>
            <person name="Cochrane G."/>
            <person name="Meng A."/>
            <person name="Brown T."/>
            <person name="Cohen L."/>
        </authorList>
    </citation>
    <scope>NUCLEOTIDE SEQUENCE</scope>
    <source>
        <strain evidence="1">CCMP645</strain>
    </source>
</reference>
<evidence type="ECO:0000313" key="2">
    <source>
        <dbReference type="EMBL" id="CAE0751592.1"/>
    </source>
</evidence>